<keyword evidence="3" id="KW-1185">Reference proteome</keyword>
<accession>A0AAE3LS72</accession>
<name>A0AAE3LS72_9RHOB</name>
<protein>
    <submittedName>
        <fullName evidence="2">Invasion associated locus B family protein</fullName>
    </submittedName>
</protein>
<keyword evidence="1" id="KW-0732">Signal</keyword>
<feature type="chain" id="PRO_5042169660" evidence="1">
    <location>
        <begin position="29"/>
        <end position="180"/>
    </location>
</feature>
<dbReference type="AlphaFoldDB" id="A0AAE3LS72"/>
<sequence>MNSLIANFRSAIIGSAALAIVAGGAAFAQSSENRVATNTDWSVFVEDDPTECWVVSAPKETVNKKDGRVVAVRRSDILLFVTYRPGSNVDGEVSFTGGYPFANGSTVSVKVGESTFEFFTKDENAWPATSGDDKKIVTAMKRGTSAIVTGRSTRGTVTQDTFSLLGFTAAIEEAEKRCGS</sequence>
<comment type="caution">
    <text evidence="2">The sequence shown here is derived from an EMBL/GenBank/DDBJ whole genome shotgun (WGS) entry which is preliminary data.</text>
</comment>
<gene>
    <name evidence="2" type="ORF">OH136_00565</name>
</gene>
<feature type="signal peptide" evidence="1">
    <location>
        <begin position="1"/>
        <end position="28"/>
    </location>
</feature>
<dbReference type="Gene3D" id="2.60.40.1880">
    <property type="entry name" value="Invasion associated locus B (IalB) protein"/>
    <property type="match status" value="1"/>
</dbReference>
<dbReference type="Pfam" id="PF06776">
    <property type="entry name" value="IalB"/>
    <property type="match status" value="1"/>
</dbReference>
<dbReference type="RefSeq" id="WP_263951862.1">
    <property type="nucleotide sequence ID" value="NZ_JAOYFC010000001.1"/>
</dbReference>
<dbReference type="InterPro" id="IPR038696">
    <property type="entry name" value="IalB_sf"/>
</dbReference>
<reference evidence="2" key="1">
    <citation type="submission" date="2022-10" db="EMBL/GenBank/DDBJ databases">
        <authorList>
            <person name="Yue Y."/>
        </authorList>
    </citation>
    <scope>NUCLEOTIDE SEQUENCE</scope>
    <source>
        <strain evidence="2">Z654</strain>
    </source>
</reference>
<evidence type="ECO:0000256" key="1">
    <source>
        <dbReference type="SAM" id="SignalP"/>
    </source>
</evidence>
<dbReference type="InterPro" id="IPR010642">
    <property type="entry name" value="Invasion_prot_B"/>
</dbReference>
<evidence type="ECO:0000313" key="3">
    <source>
        <dbReference type="Proteomes" id="UP001208041"/>
    </source>
</evidence>
<evidence type="ECO:0000313" key="2">
    <source>
        <dbReference type="EMBL" id="MCV6823031.1"/>
    </source>
</evidence>
<organism evidence="2 3">
    <name type="scientific">Halocynthiibacter halioticoli</name>
    <dbReference type="NCBI Taxonomy" id="2986804"/>
    <lineage>
        <taxon>Bacteria</taxon>
        <taxon>Pseudomonadati</taxon>
        <taxon>Pseudomonadota</taxon>
        <taxon>Alphaproteobacteria</taxon>
        <taxon>Rhodobacterales</taxon>
        <taxon>Paracoccaceae</taxon>
        <taxon>Halocynthiibacter</taxon>
    </lineage>
</organism>
<dbReference type="EMBL" id="JAOYFC010000001">
    <property type="protein sequence ID" value="MCV6823031.1"/>
    <property type="molecule type" value="Genomic_DNA"/>
</dbReference>
<dbReference type="Proteomes" id="UP001208041">
    <property type="component" value="Unassembled WGS sequence"/>
</dbReference>
<proteinExistence type="predicted"/>